<dbReference type="Proteomes" id="UP000703674">
    <property type="component" value="Unassembled WGS sequence"/>
</dbReference>
<dbReference type="PANTHER" id="PTHR46401:SF2">
    <property type="entry name" value="GLYCOSYLTRANSFERASE WBBK-RELATED"/>
    <property type="match status" value="1"/>
</dbReference>
<dbReference type="SUPFAM" id="SSF53756">
    <property type="entry name" value="UDP-Glycosyltransferase/glycogen phosphorylase"/>
    <property type="match status" value="1"/>
</dbReference>
<evidence type="ECO:0000313" key="4">
    <source>
        <dbReference type="EMBL" id="NJW54038.1"/>
    </source>
</evidence>
<dbReference type="InterPro" id="IPR001296">
    <property type="entry name" value="Glyco_trans_1"/>
</dbReference>
<keyword evidence="5" id="KW-1185">Reference proteome</keyword>
<dbReference type="Pfam" id="PF00534">
    <property type="entry name" value="Glycos_transf_1"/>
    <property type="match status" value="1"/>
</dbReference>
<proteinExistence type="predicted"/>
<evidence type="ECO:0000259" key="3">
    <source>
        <dbReference type="Pfam" id="PF13439"/>
    </source>
</evidence>
<name>A0ABX1D5J9_9FLAO</name>
<dbReference type="EMBL" id="JAAVJR010000010">
    <property type="protein sequence ID" value="NJW54038.1"/>
    <property type="molecule type" value="Genomic_DNA"/>
</dbReference>
<gene>
    <name evidence="4" type="ORF">HC175_14045</name>
</gene>
<feature type="domain" description="Glycosyl transferase family 1" evidence="2">
    <location>
        <begin position="189"/>
        <end position="355"/>
    </location>
</feature>
<dbReference type="RefSeq" id="WP_168139124.1">
    <property type="nucleotide sequence ID" value="NZ_JAAVJR010000010.1"/>
</dbReference>
<feature type="domain" description="Glycosyltransferase subfamily 4-like N-terminal" evidence="3">
    <location>
        <begin position="20"/>
        <end position="181"/>
    </location>
</feature>
<accession>A0ABX1D5J9</accession>
<reference evidence="4 5" key="1">
    <citation type="submission" date="2020-03" db="EMBL/GenBank/DDBJ databases">
        <title>Salinimicrobium sp. nov, isolated from SCS.</title>
        <authorList>
            <person name="Cao W.R."/>
        </authorList>
    </citation>
    <scope>NUCLEOTIDE SEQUENCE [LARGE SCALE GENOMIC DNA]</scope>
    <source>
        <strain evidence="5">J15B91</strain>
    </source>
</reference>
<dbReference type="Pfam" id="PF13439">
    <property type="entry name" value="Glyco_transf_4"/>
    <property type="match status" value="1"/>
</dbReference>
<keyword evidence="1" id="KW-0808">Transferase</keyword>
<comment type="caution">
    <text evidence="4">The sequence shown here is derived from an EMBL/GenBank/DDBJ whole genome shotgun (WGS) entry which is preliminary data.</text>
</comment>
<sequence length="381" mass="43430">MHIGFLTPEYPHSRVLASAGIGTSISSMAVALAARGVTISIFVYGQKEDHVLFADGIKIHLIRQRRFRFAGWVLYRKFLQKYLNKSIVLDKIDAIEAPDWTGITAFMKLRCPLIIRMNGSDAYFCHLESRRQKLKNYWFEKTALRGADHLLSVSQFTADKTRQIFDLKSEITVIPNSVNVKQFLPTGDEVKEKTILYFGSFIRKKGVIELAYIFNNIIKEEPDVSLTLVGKDVIDFLEKRSTLEIFWEVLSEAAHKRFEHIPEVPYDKISSIITSHAVVVFPSFAEAFPMTWLEAMAMEKALVTSNIGWAGEIMADGKTGFMVDPKDHPKFADKILKLLNGPKLRLDMGKSSRQRICEHFSAEVIAKKNIEYYKNVTGREI</sequence>
<dbReference type="Gene3D" id="3.40.50.2000">
    <property type="entry name" value="Glycogen Phosphorylase B"/>
    <property type="match status" value="2"/>
</dbReference>
<evidence type="ECO:0000259" key="2">
    <source>
        <dbReference type="Pfam" id="PF00534"/>
    </source>
</evidence>
<dbReference type="InterPro" id="IPR028098">
    <property type="entry name" value="Glyco_trans_4-like_N"/>
</dbReference>
<evidence type="ECO:0000256" key="1">
    <source>
        <dbReference type="ARBA" id="ARBA00022679"/>
    </source>
</evidence>
<dbReference type="CDD" id="cd03801">
    <property type="entry name" value="GT4_PimA-like"/>
    <property type="match status" value="1"/>
</dbReference>
<evidence type="ECO:0000313" key="5">
    <source>
        <dbReference type="Proteomes" id="UP000703674"/>
    </source>
</evidence>
<dbReference type="PANTHER" id="PTHR46401">
    <property type="entry name" value="GLYCOSYLTRANSFERASE WBBK-RELATED"/>
    <property type="match status" value="1"/>
</dbReference>
<organism evidence="4 5">
    <name type="scientific">Salinimicrobium oceani</name>
    <dbReference type="NCBI Taxonomy" id="2722702"/>
    <lineage>
        <taxon>Bacteria</taxon>
        <taxon>Pseudomonadati</taxon>
        <taxon>Bacteroidota</taxon>
        <taxon>Flavobacteriia</taxon>
        <taxon>Flavobacteriales</taxon>
        <taxon>Flavobacteriaceae</taxon>
        <taxon>Salinimicrobium</taxon>
    </lineage>
</organism>
<protein>
    <submittedName>
        <fullName evidence="4">Glycosyltransferase family 4 protein</fullName>
    </submittedName>
</protein>